<name>A0ABZ1Y9N5_9ACTN</name>
<protein>
    <submittedName>
        <fullName evidence="2">Uncharacterized protein</fullName>
    </submittedName>
</protein>
<evidence type="ECO:0000313" key="2">
    <source>
        <dbReference type="EMBL" id="WUU56099.1"/>
    </source>
</evidence>
<dbReference type="RefSeq" id="WP_395759336.1">
    <property type="nucleotide sequence ID" value="NZ_CP109207.1"/>
</dbReference>
<gene>
    <name evidence="2" type="ORF">OIE82_24415</name>
</gene>
<accession>A0ABZ1Y9N5</accession>
<reference evidence="2" key="1">
    <citation type="submission" date="2022-10" db="EMBL/GenBank/DDBJ databases">
        <title>The complete genomes of actinobacterial strains from the NBC collection.</title>
        <authorList>
            <person name="Joergensen T.S."/>
            <person name="Alvarez Arevalo M."/>
            <person name="Sterndorff E.B."/>
            <person name="Faurdal D."/>
            <person name="Vuksanovic O."/>
            <person name="Mourched A.-S."/>
            <person name="Charusanti P."/>
            <person name="Shaw S."/>
            <person name="Blin K."/>
            <person name="Weber T."/>
        </authorList>
    </citation>
    <scope>NUCLEOTIDE SEQUENCE [LARGE SCALE GENOMIC DNA]</scope>
    <source>
        <strain evidence="2">NBC 01686</strain>
    </source>
</reference>
<dbReference type="EMBL" id="CP109207">
    <property type="protein sequence ID" value="WUU56099.1"/>
    <property type="molecule type" value="Genomic_DNA"/>
</dbReference>
<feature type="compositionally biased region" description="Basic and acidic residues" evidence="1">
    <location>
        <begin position="30"/>
        <end position="48"/>
    </location>
</feature>
<sequence length="339" mass="33706">MPEAPRRTTQDTWVPNGPDAPAPGPASADPGHEAATLDHKTEAGRRAEPSAARGGADSTVGFGQTDAPRGSGSAGTESQPAAAHPRTGDRTPAGTPATADRTSAAPDPAGTDTHTPGSAGTGTHTPGPDGTGTHTPGLDGTRTHTSGTAGTGTHTPGSAGTGAHTPGLDGTGTHAPGSAGTGTHTPGLDGTGTHTPGPADTGTHTPGLDGTGTHTPGSAGNGTGTHATTPGPDAASGHPGSRLLGDDTCDRLSAQLRQAVAGFVDRPRDAVEEADLVLHEITERLNDALTERRRTLTRNWKEPASGDPGKGDAAPATDTEQLRLALRDYRELAERLLGA</sequence>
<organism evidence="2">
    <name type="scientific">Streptomyces althioticus</name>
    <dbReference type="NCBI Taxonomy" id="83380"/>
    <lineage>
        <taxon>Bacteria</taxon>
        <taxon>Bacillati</taxon>
        <taxon>Actinomycetota</taxon>
        <taxon>Actinomycetes</taxon>
        <taxon>Kitasatosporales</taxon>
        <taxon>Streptomycetaceae</taxon>
        <taxon>Streptomyces</taxon>
        <taxon>Streptomyces althioticus group</taxon>
    </lineage>
</organism>
<proteinExistence type="predicted"/>
<feature type="region of interest" description="Disordered" evidence="1">
    <location>
        <begin position="1"/>
        <end position="248"/>
    </location>
</feature>
<feature type="compositionally biased region" description="Low complexity" evidence="1">
    <location>
        <begin position="121"/>
        <end position="167"/>
    </location>
</feature>
<feature type="compositionally biased region" description="Polar residues" evidence="1">
    <location>
        <begin position="212"/>
        <end position="228"/>
    </location>
</feature>
<evidence type="ECO:0000256" key="1">
    <source>
        <dbReference type="SAM" id="MobiDB-lite"/>
    </source>
</evidence>
<feature type="region of interest" description="Disordered" evidence="1">
    <location>
        <begin position="296"/>
        <end position="320"/>
    </location>
</feature>